<sequence length="326" mass="36278">MKQDMSEDILIKYILGEASTGERQEIETWKRDSDANAKKFEEVKIILETSKRLAQASPLGEAEAWEKFKEKRAAPKREPAKVVPMSRNTNWLQIAAAAVLVLGGGWIGYYLYQQNAATQVVNIQAKNQVRVDTLPDGSVVHLNKNSGISYVGTFKSKREITLTGEAFFDVKHNEAAPFTVHVNDVTIKDVGTAFNVKSKEHNTQIIVESGIVQVTRSNNAVRLNRNEMVSINPEDKQLKVEKSTDNLYGYYKESVFNANAVPLSRLIDVLNQAYNANIKIENAALRNIPITIPIKWTDPLSNVLNAIKGTTPAMKIIGTGNNIIIQ</sequence>
<dbReference type="InterPro" id="IPR012373">
    <property type="entry name" value="Ferrdict_sens_TM"/>
</dbReference>
<evidence type="ECO:0000313" key="5">
    <source>
        <dbReference type="Proteomes" id="UP000548326"/>
    </source>
</evidence>
<dbReference type="Proteomes" id="UP000548326">
    <property type="component" value="Unassembled WGS sequence"/>
</dbReference>
<evidence type="ECO:0000256" key="1">
    <source>
        <dbReference type="SAM" id="Phobius"/>
    </source>
</evidence>
<organism evidence="4 5">
    <name type="scientific">Mucilaginibacter lappiensis</name>
    <dbReference type="NCBI Taxonomy" id="354630"/>
    <lineage>
        <taxon>Bacteria</taxon>
        <taxon>Pseudomonadati</taxon>
        <taxon>Bacteroidota</taxon>
        <taxon>Sphingobacteriia</taxon>
        <taxon>Sphingobacteriales</taxon>
        <taxon>Sphingobacteriaceae</taxon>
        <taxon>Mucilaginibacter</taxon>
    </lineage>
</organism>
<evidence type="ECO:0000313" key="4">
    <source>
        <dbReference type="EMBL" id="MBB6129203.1"/>
    </source>
</evidence>
<dbReference type="PIRSF" id="PIRSF018266">
    <property type="entry name" value="FecR"/>
    <property type="match status" value="1"/>
</dbReference>
<dbReference type="InterPro" id="IPR006860">
    <property type="entry name" value="FecR"/>
</dbReference>
<protein>
    <submittedName>
        <fullName evidence="4">Ferric-dicitrate binding protein FerR (Iron transport regulator)</fullName>
    </submittedName>
</protein>
<feature type="domain" description="Protein FecR C-terminal" evidence="3">
    <location>
        <begin position="258"/>
        <end position="325"/>
    </location>
</feature>
<comment type="caution">
    <text evidence="4">The sequence shown here is derived from an EMBL/GenBank/DDBJ whole genome shotgun (WGS) entry which is preliminary data.</text>
</comment>
<gene>
    <name evidence="4" type="ORF">HDF22_003328</name>
</gene>
<feature type="transmembrane region" description="Helical" evidence="1">
    <location>
        <begin position="91"/>
        <end position="112"/>
    </location>
</feature>
<reference evidence="4 5" key="1">
    <citation type="submission" date="2020-08" db="EMBL/GenBank/DDBJ databases">
        <title>Genomic Encyclopedia of Type Strains, Phase IV (KMG-V): Genome sequencing to study the core and pangenomes of soil and plant-associated prokaryotes.</title>
        <authorList>
            <person name="Whitman W."/>
        </authorList>
    </citation>
    <scope>NUCLEOTIDE SEQUENCE [LARGE SCALE GENOMIC DNA]</scope>
    <source>
        <strain evidence="4 5">MP601</strain>
    </source>
</reference>
<dbReference type="AlphaFoldDB" id="A0A841JDI0"/>
<dbReference type="EMBL" id="JACHCA010000008">
    <property type="protein sequence ID" value="MBB6129203.1"/>
    <property type="molecule type" value="Genomic_DNA"/>
</dbReference>
<dbReference type="Gene3D" id="2.60.120.1440">
    <property type="match status" value="1"/>
</dbReference>
<dbReference type="RefSeq" id="WP_183588383.1">
    <property type="nucleotide sequence ID" value="NZ_JACHCA010000008.1"/>
</dbReference>
<accession>A0A841JDI0</accession>
<dbReference type="Gene3D" id="3.55.50.30">
    <property type="match status" value="1"/>
</dbReference>
<proteinExistence type="predicted"/>
<dbReference type="Pfam" id="PF16344">
    <property type="entry name" value="FecR_C"/>
    <property type="match status" value="1"/>
</dbReference>
<dbReference type="InterPro" id="IPR032508">
    <property type="entry name" value="FecR_C"/>
</dbReference>
<name>A0A841JDI0_9SPHI</name>
<evidence type="ECO:0000259" key="3">
    <source>
        <dbReference type="Pfam" id="PF16344"/>
    </source>
</evidence>
<keyword evidence="1" id="KW-1133">Transmembrane helix</keyword>
<dbReference type="PANTHER" id="PTHR30273">
    <property type="entry name" value="PERIPLASMIC SIGNAL SENSOR AND SIGMA FACTOR ACTIVATOR FECR-RELATED"/>
    <property type="match status" value="1"/>
</dbReference>
<dbReference type="GO" id="GO:0016989">
    <property type="term" value="F:sigma factor antagonist activity"/>
    <property type="evidence" value="ECO:0007669"/>
    <property type="project" value="TreeGrafter"/>
</dbReference>
<dbReference type="Pfam" id="PF04773">
    <property type="entry name" value="FecR"/>
    <property type="match status" value="1"/>
</dbReference>
<keyword evidence="1" id="KW-0472">Membrane</keyword>
<dbReference type="PANTHER" id="PTHR30273:SF2">
    <property type="entry name" value="PROTEIN FECR"/>
    <property type="match status" value="1"/>
</dbReference>
<feature type="domain" description="FecR protein" evidence="2">
    <location>
        <begin position="132"/>
        <end position="212"/>
    </location>
</feature>
<keyword evidence="1" id="KW-0812">Transmembrane</keyword>
<evidence type="ECO:0000259" key="2">
    <source>
        <dbReference type="Pfam" id="PF04773"/>
    </source>
</evidence>